<gene>
    <name evidence="10 14" type="primary">murF</name>
    <name evidence="14" type="ORF">YM304_22300</name>
</gene>
<evidence type="ECO:0000256" key="5">
    <source>
        <dbReference type="ARBA" id="ARBA00022840"/>
    </source>
</evidence>
<sequence>MASEAAAGIGGRLVGPDVEFDGASFDTRSIQPGQLFVPIVAERNGHDFIGAAYDSGAALHLSSEPDPFRRDHTAIEVNDTADALMRLAGWARQRSSARVVGVTGSVGKTSTKDLIAAACAASLRTTANERSFNNEQGLPITMLNAPDDTEVLVLEMGMRGFGQITELCEIARPEIGVVTTVGHSHTEMVGGIEGVARAKAELVAALPASGVAILNADDERVAAMARNTGASVLTFGTTGDVRISELTLDQLARPRFRLDTPWGDSRVELELSGEHMAMNAAAAIAVAGSLGVELDAAVAALSTATISGMRMEMTELPSGAIVVDDTYNANPTSMAAALDALVAMSATRRFAILGLMGELDDPGEGHRDVARKAEALGVQLVATGTELYGVRPTDDPVGQIGELGAGDVVLVKASRSAGLERVVAQLLG</sequence>
<name>A0A6C7E3M5_ILUCY</name>
<dbReference type="EMBL" id="AP012057">
    <property type="protein sequence ID" value="BAN02544.1"/>
    <property type="molecule type" value="Genomic_DNA"/>
</dbReference>
<evidence type="ECO:0000256" key="2">
    <source>
        <dbReference type="ARBA" id="ARBA00022598"/>
    </source>
</evidence>
<evidence type="ECO:0000313" key="15">
    <source>
        <dbReference type="Proteomes" id="UP000011863"/>
    </source>
</evidence>
<keyword evidence="5 10" id="KW-0067">ATP-binding</keyword>
<dbReference type="Gene3D" id="3.40.1390.10">
    <property type="entry name" value="MurE/MurF, N-terminal domain"/>
    <property type="match status" value="1"/>
</dbReference>
<dbReference type="GO" id="GO:0008360">
    <property type="term" value="P:regulation of cell shape"/>
    <property type="evidence" value="ECO:0007669"/>
    <property type="project" value="UniProtKB-KW"/>
</dbReference>
<dbReference type="InterPro" id="IPR035911">
    <property type="entry name" value="MurE/MurF_N"/>
</dbReference>
<evidence type="ECO:0000313" key="14">
    <source>
        <dbReference type="EMBL" id="BAN02544.1"/>
    </source>
</evidence>
<protein>
    <recommendedName>
        <fullName evidence="10 11">UDP-N-acetylmuramoyl-tripeptide--D-alanyl-D-alanine ligase</fullName>
        <ecNumber evidence="10 11">6.3.2.10</ecNumber>
    </recommendedName>
    <alternativeName>
        <fullName evidence="10">D-alanyl-D-alanine-adding enzyme</fullName>
    </alternativeName>
</protein>
<dbReference type="AlphaFoldDB" id="A0A6C7E3M5"/>
<dbReference type="UniPathway" id="UPA00219"/>
<evidence type="ECO:0000256" key="7">
    <source>
        <dbReference type="ARBA" id="ARBA00022984"/>
    </source>
</evidence>
<evidence type="ECO:0000256" key="4">
    <source>
        <dbReference type="ARBA" id="ARBA00022741"/>
    </source>
</evidence>
<dbReference type="Pfam" id="PF02875">
    <property type="entry name" value="Mur_ligase_C"/>
    <property type="match status" value="1"/>
</dbReference>
<dbReference type="EC" id="6.3.2.10" evidence="10 11"/>
<dbReference type="GO" id="GO:0071555">
    <property type="term" value="P:cell wall organization"/>
    <property type="evidence" value="ECO:0007669"/>
    <property type="project" value="UniProtKB-KW"/>
</dbReference>
<dbReference type="SUPFAM" id="SSF53623">
    <property type="entry name" value="MurD-like peptide ligases, catalytic domain"/>
    <property type="match status" value="1"/>
</dbReference>
<dbReference type="InterPro" id="IPR036615">
    <property type="entry name" value="Mur_ligase_C_dom_sf"/>
</dbReference>
<evidence type="ECO:0000256" key="9">
    <source>
        <dbReference type="ARBA" id="ARBA00023316"/>
    </source>
</evidence>
<evidence type="ECO:0000259" key="12">
    <source>
        <dbReference type="Pfam" id="PF02875"/>
    </source>
</evidence>
<evidence type="ECO:0000256" key="6">
    <source>
        <dbReference type="ARBA" id="ARBA00022960"/>
    </source>
</evidence>
<feature type="domain" description="Mur ligase central" evidence="13">
    <location>
        <begin position="102"/>
        <end position="287"/>
    </location>
</feature>
<keyword evidence="6 10" id="KW-0133">Cell shape</keyword>
<keyword evidence="2 10" id="KW-0436">Ligase</keyword>
<feature type="domain" description="Mur ligase C-terminal" evidence="12">
    <location>
        <begin position="309"/>
        <end position="384"/>
    </location>
</feature>
<dbReference type="Proteomes" id="UP000011863">
    <property type="component" value="Chromosome"/>
</dbReference>
<comment type="similarity">
    <text evidence="10">Belongs to the MurCDEF family. MurF subfamily.</text>
</comment>
<comment type="pathway">
    <text evidence="10 11">Cell wall biogenesis; peptidoglycan biosynthesis.</text>
</comment>
<keyword evidence="9 10" id="KW-0961">Cell wall biogenesis/degradation</keyword>
<proteinExistence type="inferred from homology"/>
<dbReference type="GO" id="GO:0005737">
    <property type="term" value="C:cytoplasm"/>
    <property type="evidence" value="ECO:0007669"/>
    <property type="project" value="UniProtKB-SubCell"/>
</dbReference>
<dbReference type="InterPro" id="IPR036565">
    <property type="entry name" value="Mur-like_cat_sf"/>
</dbReference>
<evidence type="ECO:0000256" key="11">
    <source>
        <dbReference type="RuleBase" id="RU004136"/>
    </source>
</evidence>
<dbReference type="OrthoDB" id="9800958at2"/>
<keyword evidence="7 10" id="KW-0573">Peptidoglycan synthesis</keyword>
<dbReference type="GO" id="GO:0051301">
    <property type="term" value="P:cell division"/>
    <property type="evidence" value="ECO:0007669"/>
    <property type="project" value="UniProtKB-KW"/>
</dbReference>
<dbReference type="InterPro" id="IPR005863">
    <property type="entry name" value="UDP-N-AcMur_synth"/>
</dbReference>
<dbReference type="Gene3D" id="3.40.1190.10">
    <property type="entry name" value="Mur-like, catalytic domain"/>
    <property type="match status" value="1"/>
</dbReference>
<keyword evidence="15" id="KW-1185">Reference proteome</keyword>
<dbReference type="SUPFAM" id="SSF63418">
    <property type="entry name" value="MurE/MurF N-terminal domain"/>
    <property type="match status" value="1"/>
</dbReference>
<comment type="function">
    <text evidence="10 11">Involved in cell wall formation. Catalyzes the final step in the synthesis of UDP-N-acetylmuramoyl-pentapeptide, the precursor of murein.</text>
</comment>
<evidence type="ECO:0000256" key="8">
    <source>
        <dbReference type="ARBA" id="ARBA00023306"/>
    </source>
</evidence>
<feature type="binding site" evidence="10">
    <location>
        <begin position="104"/>
        <end position="110"/>
    </location>
    <ligand>
        <name>ATP</name>
        <dbReference type="ChEBI" id="CHEBI:30616"/>
    </ligand>
</feature>
<dbReference type="SUPFAM" id="SSF53244">
    <property type="entry name" value="MurD-like peptide ligases, peptide-binding domain"/>
    <property type="match status" value="1"/>
</dbReference>
<dbReference type="GO" id="GO:0009252">
    <property type="term" value="P:peptidoglycan biosynthetic process"/>
    <property type="evidence" value="ECO:0007669"/>
    <property type="project" value="UniProtKB-UniRule"/>
</dbReference>
<evidence type="ECO:0000259" key="13">
    <source>
        <dbReference type="Pfam" id="PF08245"/>
    </source>
</evidence>
<dbReference type="PANTHER" id="PTHR43024">
    <property type="entry name" value="UDP-N-ACETYLMURAMOYL-TRIPEPTIDE--D-ALANYL-D-ALANINE LIGASE"/>
    <property type="match status" value="1"/>
</dbReference>
<accession>A0A6C7E3M5</accession>
<dbReference type="GO" id="GO:0047480">
    <property type="term" value="F:UDP-N-acetylmuramoyl-tripeptide-D-alanyl-D-alanine ligase activity"/>
    <property type="evidence" value="ECO:0007669"/>
    <property type="project" value="UniProtKB-UniRule"/>
</dbReference>
<reference evidence="14 15" key="1">
    <citation type="journal article" date="2013" name="Int. J. Syst. Evol. Microbiol.">
        <title>Ilumatobacter nonamiense sp. nov. and Ilumatobacter coccineum sp. nov., isolated from seashore sand.</title>
        <authorList>
            <person name="Matsumoto A."/>
            <person name="Kasai H."/>
            <person name="Matsuo Y."/>
            <person name="Shizuri Y."/>
            <person name="Ichikawa N."/>
            <person name="Fujita N."/>
            <person name="Omura S."/>
            <person name="Takahashi Y."/>
        </authorList>
    </citation>
    <scope>NUCLEOTIDE SEQUENCE [LARGE SCALE GENOMIC DNA]</scope>
    <source>
        <strain evidence="15">NBRC 103263 / KCTC 29153 / YM16-304</strain>
    </source>
</reference>
<evidence type="ECO:0000256" key="3">
    <source>
        <dbReference type="ARBA" id="ARBA00022618"/>
    </source>
</evidence>
<dbReference type="Gene3D" id="3.90.190.20">
    <property type="entry name" value="Mur ligase, C-terminal domain"/>
    <property type="match status" value="1"/>
</dbReference>
<dbReference type="Pfam" id="PF08245">
    <property type="entry name" value="Mur_ligase_M"/>
    <property type="match status" value="1"/>
</dbReference>
<dbReference type="PANTHER" id="PTHR43024:SF1">
    <property type="entry name" value="UDP-N-ACETYLMURAMOYL-TRIPEPTIDE--D-ALANYL-D-ALANINE LIGASE"/>
    <property type="match status" value="1"/>
</dbReference>
<keyword evidence="3 10" id="KW-0132">Cell division</keyword>
<dbReference type="InterPro" id="IPR004101">
    <property type="entry name" value="Mur_ligase_C"/>
</dbReference>
<dbReference type="RefSeq" id="WP_015441791.1">
    <property type="nucleotide sequence ID" value="NC_020520.1"/>
</dbReference>
<dbReference type="GO" id="GO:0005524">
    <property type="term" value="F:ATP binding"/>
    <property type="evidence" value="ECO:0007669"/>
    <property type="project" value="UniProtKB-UniRule"/>
</dbReference>
<organism evidence="14 15">
    <name type="scientific">Ilumatobacter coccineus (strain NBRC 103263 / KCTC 29153 / YM16-304)</name>
    <dbReference type="NCBI Taxonomy" id="1313172"/>
    <lineage>
        <taxon>Bacteria</taxon>
        <taxon>Bacillati</taxon>
        <taxon>Actinomycetota</taxon>
        <taxon>Acidimicrobiia</taxon>
        <taxon>Acidimicrobiales</taxon>
        <taxon>Ilumatobacteraceae</taxon>
        <taxon>Ilumatobacter</taxon>
    </lineage>
</organism>
<dbReference type="HAMAP" id="MF_02019">
    <property type="entry name" value="MurF"/>
    <property type="match status" value="1"/>
</dbReference>
<dbReference type="KEGG" id="aym:YM304_22300"/>
<evidence type="ECO:0000256" key="1">
    <source>
        <dbReference type="ARBA" id="ARBA00022490"/>
    </source>
</evidence>
<evidence type="ECO:0000256" key="10">
    <source>
        <dbReference type="HAMAP-Rule" id="MF_02019"/>
    </source>
</evidence>
<keyword evidence="4 10" id="KW-0547">Nucleotide-binding</keyword>
<keyword evidence="1 10" id="KW-0963">Cytoplasm</keyword>
<dbReference type="NCBIfam" id="TIGR01143">
    <property type="entry name" value="murF"/>
    <property type="match status" value="1"/>
</dbReference>
<dbReference type="GO" id="GO:0008766">
    <property type="term" value="F:UDP-N-acetylmuramoylalanyl-D-glutamyl-2,6-diaminopimelate-D-alanyl-D-alanine ligase activity"/>
    <property type="evidence" value="ECO:0007669"/>
    <property type="project" value="RHEA"/>
</dbReference>
<dbReference type="InterPro" id="IPR051046">
    <property type="entry name" value="MurCDEF_CellWall_CoF430Synth"/>
</dbReference>
<keyword evidence="8 10" id="KW-0131">Cell cycle</keyword>
<comment type="subcellular location">
    <subcellularLocation>
        <location evidence="10 11">Cytoplasm</location>
    </subcellularLocation>
</comment>
<dbReference type="InterPro" id="IPR013221">
    <property type="entry name" value="Mur_ligase_cen"/>
</dbReference>
<comment type="catalytic activity">
    <reaction evidence="10 11">
        <text>D-alanyl-D-alanine + UDP-N-acetyl-alpha-D-muramoyl-L-alanyl-gamma-D-glutamyl-meso-2,6-diaminopimelate + ATP = UDP-N-acetyl-alpha-D-muramoyl-L-alanyl-gamma-D-glutamyl-meso-2,6-diaminopimeloyl-D-alanyl-D-alanine + ADP + phosphate + H(+)</text>
        <dbReference type="Rhea" id="RHEA:28374"/>
        <dbReference type="ChEBI" id="CHEBI:15378"/>
        <dbReference type="ChEBI" id="CHEBI:30616"/>
        <dbReference type="ChEBI" id="CHEBI:43474"/>
        <dbReference type="ChEBI" id="CHEBI:57822"/>
        <dbReference type="ChEBI" id="CHEBI:61386"/>
        <dbReference type="ChEBI" id="CHEBI:83905"/>
        <dbReference type="ChEBI" id="CHEBI:456216"/>
        <dbReference type="EC" id="6.3.2.10"/>
    </reaction>
</comment>